<gene>
    <name evidence="9" type="ORF">MoryE10_20140</name>
</gene>
<dbReference type="GO" id="GO:0019825">
    <property type="term" value="F:oxygen binding"/>
    <property type="evidence" value="ECO:0007669"/>
    <property type="project" value="InterPro"/>
</dbReference>
<keyword evidence="10" id="KW-1185">Reference proteome</keyword>
<dbReference type="GO" id="GO:0046872">
    <property type="term" value="F:metal ion binding"/>
    <property type="evidence" value="ECO:0007669"/>
    <property type="project" value="UniProtKB-UniRule"/>
</dbReference>
<dbReference type="Gene3D" id="1.10.490.10">
    <property type="entry name" value="Globins"/>
    <property type="match status" value="1"/>
</dbReference>
<dbReference type="EMBL" id="AP019782">
    <property type="protein sequence ID" value="BBL71408.1"/>
    <property type="molecule type" value="Genomic_DNA"/>
</dbReference>
<reference evidence="9" key="1">
    <citation type="submission" date="2019-06" db="EMBL/GenBank/DDBJ databases">
        <title>Complete genome sequence of Methylogaea oryzae strain JCM16910.</title>
        <authorList>
            <person name="Asakawa S."/>
        </authorList>
    </citation>
    <scope>NUCLEOTIDE SEQUENCE</scope>
    <source>
        <strain evidence="9">E10</strain>
    </source>
</reference>
<name>A0A8D4VNE9_9GAMM</name>
<dbReference type="SUPFAM" id="SSF46458">
    <property type="entry name" value="Globin-like"/>
    <property type="match status" value="1"/>
</dbReference>
<keyword evidence="5 6" id="KW-0408">Iron</keyword>
<feature type="binding site" description="proximal binding residue" evidence="7">
    <location>
        <position position="81"/>
    </location>
    <ligand>
        <name>heme</name>
        <dbReference type="ChEBI" id="CHEBI:30413"/>
    </ligand>
    <ligandPart>
        <name>Fe</name>
        <dbReference type="ChEBI" id="CHEBI:18248"/>
    </ligandPart>
</feature>
<protein>
    <recommendedName>
        <fullName evidence="6">Group 1 truncated hemoglobin</fullName>
    </recommendedName>
</protein>
<evidence type="ECO:0000256" key="5">
    <source>
        <dbReference type="ARBA" id="ARBA00023004"/>
    </source>
</evidence>
<dbReference type="Proteomes" id="UP000824988">
    <property type="component" value="Chromosome"/>
</dbReference>
<keyword evidence="2 6" id="KW-0813">Transport</keyword>
<dbReference type="GO" id="GO:0005344">
    <property type="term" value="F:oxygen carrier activity"/>
    <property type="evidence" value="ECO:0007669"/>
    <property type="project" value="UniProtKB-UniRule"/>
</dbReference>
<proteinExistence type="inferred from homology"/>
<evidence type="ECO:0000313" key="10">
    <source>
        <dbReference type="Proteomes" id="UP000824988"/>
    </source>
</evidence>
<evidence type="ECO:0000256" key="6">
    <source>
        <dbReference type="PIRNR" id="PIRNR002030"/>
    </source>
</evidence>
<dbReference type="InterPro" id="IPR009050">
    <property type="entry name" value="Globin-like_sf"/>
</dbReference>
<keyword evidence="6" id="KW-0561">Oxygen transport</keyword>
<dbReference type="CDD" id="cd00454">
    <property type="entry name" value="TrHb1_N"/>
    <property type="match status" value="1"/>
</dbReference>
<comment type="cofactor">
    <cofactor evidence="7">
        <name>heme</name>
        <dbReference type="ChEBI" id="CHEBI:30413"/>
    </cofactor>
    <text evidence="7">Binds 1 heme group per subunit.</text>
</comment>
<dbReference type="AlphaFoldDB" id="A0A8D4VNE9"/>
<feature type="binding site" description="distal binding residue" evidence="8">
    <location>
        <position position="81"/>
    </location>
    <ligand>
        <name>heme</name>
        <dbReference type="ChEBI" id="CHEBI:30413"/>
    </ligand>
    <ligandPart>
        <name>Fe</name>
        <dbReference type="ChEBI" id="CHEBI:18248"/>
    </ligandPart>
</feature>
<organism evidence="9 10">
    <name type="scientific">Methylogaea oryzae</name>
    <dbReference type="NCBI Taxonomy" id="1295382"/>
    <lineage>
        <taxon>Bacteria</taxon>
        <taxon>Pseudomonadati</taxon>
        <taxon>Pseudomonadota</taxon>
        <taxon>Gammaproteobacteria</taxon>
        <taxon>Methylococcales</taxon>
        <taxon>Methylococcaceae</taxon>
        <taxon>Methylogaea</taxon>
    </lineage>
</organism>
<evidence type="ECO:0000256" key="8">
    <source>
        <dbReference type="PIRSR" id="PIRSR601486-1"/>
    </source>
</evidence>
<evidence type="ECO:0000256" key="4">
    <source>
        <dbReference type="ARBA" id="ARBA00022723"/>
    </source>
</evidence>
<sequence>MLEKLKSLLGMQPSLYARVGGGAAMDAAVDIFYRKVLDDSCIRYLFEDVDMDQQRAKQKRFLSMVCGGPDKFTGLQMREAHAHLLALGLNDEHFDHIMEHLRTSLESCGVKPPDLTQILDVAESFREDVLGR</sequence>
<dbReference type="KEGG" id="moz:MoryE10_20140"/>
<evidence type="ECO:0000256" key="7">
    <source>
        <dbReference type="PIRSR" id="PIRSR002030-1"/>
    </source>
</evidence>
<dbReference type="InterPro" id="IPR016339">
    <property type="entry name" value="Hemoglobin_trunc_I"/>
</dbReference>
<evidence type="ECO:0000256" key="2">
    <source>
        <dbReference type="ARBA" id="ARBA00022448"/>
    </source>
</evidence>
<keyword evidence="4 6" id="KW-0479">Metal-binding</keyword>
<dbReference type="PIRSF" id="PIRSF002030">
    <property type="entry name" value="Globin_Protozoa/Cyanobacteria"/>
    <property type="match status" value="1"/>
</dbReference>
<keyword evidence="3 6" id="KW-0349">Heme</keyword>
<comment type="similarity">
    <text evidence="1 6">Belongs to the truncated hemoglobin family. Group I subfamily.</text>
</comment>
<evidence type="ECO:0000256" key="1">
    <source>
        <dbReference type="ARBA" id="ARBA00009660"/>
    </source>
</evidence>
<accession>A0A8D4VNE9</accession>
<dbReference type="GO" id="GO:0020037">
    <property type="term" value="F:heme binding"/>
    <property type="evidence" value="ECO:0007669"/>
    <property type="project" value="InterPro"/>
</dbReference>
<evidence type="ECO:0000313" key="9">
    <source>
        <dbReference type="EMBL" id="BBL71408.1"/>
    </source>
</evidence>
<dbReference type="RefSeq" id="WP_217995076.1">
    <property type="nucleotide sequence ID" value="NZ_AP019782.1"/>
</dbReference>
<dbReference type="Pfam" id="PF01152">
    <property type="entry name" value="Bac_globin"/>
    <property type="match status" value="1"/>
</dbReference>
<dbReference type="InterPro" id="IPR012292">
    <property type="entry name" value="Globin/Proto"/>
</dbReference>
<evidence type="ECO:0000256" key="3">
    <source>
        <dbReference type="ARBA" id="ARBA00022617"/>
    </source>
</evidence>
<dbReference type="InterPro" id="IPR001486">
    <property type="entry name" value="Hemoglobin_trunc"/>
</dbReference>